<protein>
    <submittedName>
        <fullName evidence="1">Uncharacterized protein</fullName>
    </submittedName>
</protein>
<evidence type="ECO:0000313" key="1">
    <source>
        <dbReference type="EMBL" id="SFG40785.1"/>
    </source>
</evidence>
<dbReference type="AlphaFoldDB" id="A0A1I2RJE8"/>
<organism evidence="1 2">
    <name type="scientific">Planifilum fulgidum</name>
    <dbReference type="NCBI Taxonomy" id="201973"/>
    <lineage>
        <taxon>Bacteria</taxon>
        <taxon>Bacillati</taxon>
        <taxon>Bacillota</taxon>
        <taxon>Bacilli</taxon>
        <taxon>Bacillales</taxon>
        <taxon>Thermoactinomycetaceae</taxon>
        <taxon>Planifilum</taxon>
    </lineage>
</organism>
<keyword evidence="2" id="KW-1185">Reference proteome</keyword>
<dbReference type="Proteomes" id="UP000198661">
    <property type="component" value="Unassembled WGS sequence"/>
</dbReference>
<reference evidence="1 2" key="1">
    <citation type="submission" date="2016-10" db="EMBL/GenBank/DDBJ databases">
        <authorList>
            <person name="de Groot N.N."/>
        </authorList>
    </citation>
    <scope>NUCLEOTIDE SEQUENCE [LARGE SCALE GENOMIC DNA]</scope>
    <source>
        <strain evidence="1 2">DSM 44945</strain>
    </source>
</reference>
<accession>A0A1I2RJE8</accession>
<dbReference type="EMBL" id="FOOK01000031">
    <property type="protein sequence ID" value="SFG40785.1"/>
    <property type="molecule type" value="Genomic_DNA"/>
</dbReference>
<evidence type="ECO:0000313" key="2">
    <source>
        <dbReference type="Proteomes" id="UP000198661"/>
    </source>
</evidence>
<dbReference type="STRING" id="201973.SAMN04488025_13141"/>
<name>A0A1I2RJE8_9BACL</name>
<sequence length="91" mass="10314">MIRIEIGTVNIDTVSQAGSVNFGNTLHVLESPFERVRSPEGEERKRGRAKIRNPCRRGGCPEFPPPLPYPPGLWFPSVPMVGWMGVPFFYW</sequence>
<dbReference type="RefSeq" id="WP_092040491.1">
    <property type="nucleotide sequence ID" value="NZ_FOOK01000031.1"/>
</dbReference>
<proteinExistence type="predicted"/>
<dbReference type="OrthoDB" id="2991458at2"/>
<gene>
    <name evidence="1" type="ORF">SAMN04488025_13141</name>
</gene>